<feature type="chain" id="PRO_5013000574" evidence="1">
    <location>
        <begin position="20"/>
        <end position="146"/>
    </location>
</feature>
<keyword evidence="3" id="KW-1185">Reference proteome</keyword>
<evidence type="ECO:0000313" key="2">
    <source>
        <dbReference type="EMBL" id="OMH81222.1"/>
    </source>
</evidence>
<dbReference type="Proteomes" id="UP000188320">
    <property type="component" value="Unassembled WGS sequence"/>
</dbReference>
<proteinExistence type="predicted"/>
<protein>
    <submittedName>
        <fullName evidence="2">Uncharacterized protein</fullName>
    </submittedName>
</protein>
<reference evidence="3" key="1">
    <citation type="submission" date="2017-01" db="EMBL/GenBank/DDBJ databases">
        <authorList>
            <person name="Wang Y."/>
            <person name="White M."/>
            <person name="Kvist S."/>
            <person name="Moncalvo J.-M."/>
        </authorList>
    </citation>
    <scope>NUCLEOTIDE SEQUENCE [LARGE SCALE GENOMIC DNA]</scope>
    <source>
        <strain evidence="3">COL-18-3</strain>
    </source>
</reference>
<evidence type="ECO:0000313" key="3">
    <source>
        <dbReference type="Proteomes" id="UP000188320"/>
    </source>
</evidence>
<accession>A0A1R1PK07</accession>
<evidence type="ECO:0000256" key="1">
    <source>
        <dbReference type="SAM" id="SignalP"/>
    </source>
</evidence>
<organism evidence="2 3">
    <name type="scientific">Zancudomyces culisetae</name>
    <name type="common">Gut fungus</name>
    <name type="synonym">Smittium culisetae</name>
    <dbReference type="NCBI Taxonomy" id="1213189"/>
    <lineage>
        <taxon>Eukaryota</taxon>
        <taxon>Fungi</taxon>
        <taxon>Fungi incertae sedis</taxon>
        <taxon>Zoopagomycota</taxon>
        <taxon>Kickxellomycotina</taxon>
        <taxon>Harpellomycetes</taxon>
        <taxon>Harpellales</taxon>
        <taxon>Legeriomycetaceae</taxon>
        <taxon>Zancudomyces</taxon>
    </lineage>
</organism>
<dbReference type="EMBL" id="LSSK01000950">
    <property type="protein sequence ID" value="OMH81222.1"/>
    <property type="molecule type" value="Genomic_DNA"/>
</dbReference>
<sequence length="146" mass="16443">MLRQFVFGSVLLGAVVVSADNSSDIQKLNFDGMDNYKLNMDLGKKYTKRSKRARGLSVELFGNTNFDSSQKKIALRPNECYNVENVYSLRAEKYMKYKGALVACAAEDCNGLCRVMPRRISDELPDIFADLGNKTAVSVTWISPYY</sequence>
<gene>
    <name evidence="2" type="ORF">AX774_g5323</name>
</gene>
<keyword evidence="1" id="KW-0732">Signal</keyword>
<name>A0A1R1PK07_ZANCU</name>
<feature type="signal peptide" evidence="1">
    <location>
        <begin position="1"/>
        <end position="19"/>
    </location>
</feature>
<dbReference type="AlphaFoldDB" id="A0A1R1PK07"/>
<comment type="caution">
    <text evidence="2">The sequence shown here is derived from an EMBL/GenBank/DDBJ whole genome shotgun (WGS) entry which is preliminary data.</text>
</comment>